<dbReference type="GO" id="GO:0004252">
    <property type="term" value="F:serine-type endopeptidase activity"/>
    <property type="evidence" value="ECO:0007669"/>
    <property type="project" value="TreeGrafter"/>
</dbReference>
<dbReference type="AlphaFoldDB" id="A0A6J4VTH3"/>
<evidence type="ECO:0000256" key="2">
    <source>
        <dbReference type="ARBA" id="ARBA00022825"/>
    </source>
</evidence>
<evidence type="ECO:0000256" key="1">
    <source>
        <dbReference type="ARBA" id="ARBA00022801"/>
    </source>
</evidence>
<dbReference type="PANTHER" id="PTHR42776">
    <property type="entry name" value="SERINE PEPTIDASE S9 FAMILY MEMBER"/>
    <property type="match status" value="1"/>
</dbReference>
<sequence>MAEGGDGGGRLDFERAITATVVADVQISPDGRRVAYATTAASKEGALPSLTIWLVDAAGGPSRRLTTSGAINAAPRWSPDGRTLAFLSDRHEPGKPQLYVLPLDGGEAVRLTGLPGGVGEPQWSPDGTKLAFLAREAETEDEKKRREERDDPKVADAAWKRQILHVLDAPAEPTALAEGALPEARRLSPEGLHIGLSINPNPSGFSWAPDSAGLVAVVGRGPKADDNAIADLAAFDLHGGMRRLGSFEAVTGRPTYSPDGETIAFIACDGPAPAMFALQTLPAAGGAARVLLPGFRGSCYAHAPLPDGRLLALFGEGQTHRLRLVDPAGGGAEPALAAGDGPENGGALGFALSVSADGRRVAFVRGDDRAHGDVHVAEIGGAARRLTDLNPWTREQRWGEVRDLAWTAPDGLEIEGLLVLPVGYREGRRYPLLLQIHGGPAGAWAHSLLAGWHDWAQFMAQRGYATLLPNPRGSTGRDTAFTCSIVGCYGDPDWHDLMAGVDRVIALGIADPDQLVVGGWSGGGYLTNVTITRTDRFKAAVSGAGIANWVSFQGTADVRTIFNRYFADVAEDPEVHWRYSPIRTIKAAKTPTLILYGEADDRVPVSQGYELYEGLKSRGVETQLVAYPREPHGIGERKHQLDLLRRVTAWFDRHLGRTVE</sequence>
<accession>A0A6J4VTH3</accession>
<dbReference type="GO" id="GO:0006508">
    <property type="term" value="P:proteolysis"/>
    <property type="evidence" value="ECO:0007669"/>
    <property type="project" value="InterPro"/>
</dbReference>
<organism evidence="4">
    <name type="scientific">uncultured Thermomicrobiales bacterium</name>
    <dbReference type="NCBI Taxonomy" id="1645740"/>
    <lineage>
        <taxon>Bacteria</taxon>
        <taxon>Pseudomonadati</taxon>
        <taxon>Thermomicrobiota</taxon>
        <taxon>Thermomicrobia</taxon>
        <taxon>Thermomicrobiales</taxon>
        <taxon>environmental samples</taxon>
    </lineage>
</organism>
<dbReference type="Pfam" id="PF00326">
    <property type="entry name" value="Peptidase_S9"/>
    <property type="match status" value="1"/>
</dbReference>
<dbReference type="Pfam" id="PF07676">
    <property type="entry name" value="PD40"/>
    <property type="match status" value="3"/>
</dbReference>
<dbReference type="SUPFAM" id="SSF82171">
    <property type="entry name" value="DPP6 N-terminal domain-like"/>
    <property type="match status" value="1"/>
</dbReference>
<keyword evidence="2" id="KW-0720">Serine protease</keyword>
<proteinExistence type="predicted"/>
<dbReference type="Gene3D" id="3.40.50.1820">
    <property type="entry name" value="alpha/beta hydrolase"/>
    <property type="match status" value="1"/>
</dbReference>
<evidence type="ECO:0000259" key="3">
    <source>
        <dbReference type="Pfam" id="PF00326"/>
    </source>
</evidence>
<dbReference type="EMBL" id="CADCWN010000326">
    <property type="protein sequence ID" value="CAA9587342.1"/>
    <property type="molecule type" value="Genomic_DNA"/>
</dbReference>
<dbReference type="InterPro" id="IPR011659">
    <property type="entry name" value="WD40"/>
</dbReference>
<keyword evidence="2" id="KW-0645">Protease</keyword>
<dbReference type="Gene3D" id="2.120.10.30">
    <property type="entry name" value="TolB, C-terminal domain"/>
    <property type="match status" value="2"/>
</dbReference>
<protein>
    <submittedName>
        <fullName evidence="4">TolB protein, periplasmic protein involved in the tonb-independent uptake of group A colicins</fullName>
    </submittedName>
</protein>
<reference evidence="4" key="1">
    <citation type="submission" date="2020-02" db="EMBL/GenBank/DDBJ databases">
        <authorList>
            <person name="Meier V. D."/>
        </authorList>
    </citation>
    <scope>NUCLEOTIDE SEQUENCE</scope>
    <source>
        <strain evidence="4">AVDCRST_MAG18</strain>
    </source>
</reference>
<feature type="domain" description="Peptidase S9 prolyl oligopeptidase catalytic" evidence="3">
    <location>
        <begin position="456"/>
        <end position="657"/>
    </location>
</feature>
<dbReference type="InterPro" id="IPR011042">
    <property type="entry name" value="6-blade_b-propeller_TolB-like"/>
</dbReference>
<dbReference type="PANTHER" id="PTHR42776:SF27">
    <property type="entry name" value="DIPEPTIDYL PEPTIDASE FAMILY MEMBER 6"/>
    <property type="match status" value="1"/>
</dbReference>
<dbReference type="SUPFAM" id="SSF53474">
    <property type="entry name" value="alpha/beta-Hydrolases"/>
    <property type="match status" value="1"/>
</dbReference>
<gene>
    <name evidence="4" type="ORF">AVDCRST_MAG18-4098</name>
</gene>
<evidence type="ECO:0000313" key="4">
    <source>
        <dbReference type="EMBL" id="CAA9587342.1"/>
    </source>
</evidence>
<dbReference type="InterPro" id="IPR029058">
    <property type="entry name" value="AB_hydrolase_fold"/>
</dbReference>
<name>A0A6J4VTH3_9BACT</name>
<keyword evidence="1" id="KW-0378">Hydrolase</keyword>
<dbReference type="InterPro" id="IPR001375">
    <property type="entry name" value="Peptidase_S9_cat"/>
</dbReference>